<comment type="caution">
    <text evidence="1">The sequence shown here is derived from an EMBL/GenBank/DDBJ whole genome shotgun (WGS) entry which is preliminary data.</text>
</comment>
<protein>
    <submittedName>
        <fullName evidence="1">Uncharacterized protein</fullName>
    </submittedName>
</protein>
<name>A0A9P3UEK4_KLEVA</name>
<organism evidence="1 2">
    <name type="scientific">Klebsiella variicola</name>
    <dbReference type="NCBI Taxonomy" id="244366"/>
    <lineage>
        <taxon>Bacteria</taxon>
        <taxon>Pseudomonadati</taxon>
        <taxon>Pseudomonadota</taxon>
        <taxon>Gammaproteobacteria</taxon>
        <taxon>Enterobacterales</taxon>
        <taxon>Enterobacteriaceae</taxon>
        <taxon>Klebsiella/Raoultella group</taxon>
        <taxon>Klebsiella</taxon>
        <taxon>Klebsiella pneumoniae complex</taxon>
    </lineage>
</organism>
<dbReference type="Proteomes" id="UP001060507">
    <property type="component" value="Unassembled WGS sequence"/>
</dbReference>
<evidence type="ECO:0000313" key="1">
    <source>
        <dbReference type="EMBL" id="GKJ88189.1"/>
    </source>
</evidence>
<sequence>MQPAKHAAGEEKSPHRGCAAIVLGRDRHNAGPLIGPEATDLDHAVPAVRTPHLTGGIGAGV</sequence>
<proteinExistence type="predicted"/>
<dbReference type="EMBL" id="BQTA01000002">
    <property type="protein sequence ID" value="GKJ88189.1"/>
    <property type="molecule type" value="Genomic_DNA"/>
</dbReference>
<reference evidence="1" key="1">
    <citation type="journal article" date="2022" name="J. Appl. Microbiol.">
        <title>PCR-based ORF typing of Klebsiella pneumoniae for rapid identification of global clones and transmission events.</title>
        <authorList>
            <person name="Nonogaki R."/>
            <person name="Iijima A."/>
            <person name="Kawamura K."/>
            <person name="Kayama S."/>
            <person name="Sugai M."/>
            <person name="Yagi T."/>
            <person name="Arakawa Y."/>
            <person name="Doi Y."/>
            <person name="Suzuki M."/>
        </authorList>
    </citation>
    <scope>NUCLEOTIDE SEQUENCE</scope>
    <source>
        <strain evidence="1">NUKP-37</strain>
    </source>
</reference>
<gene>
    <name evidence="1" type="ORF">NUKP37_11090</name>
</gene>
<dbReference type="AlphaFoldDB" id="A0A9P3UEK4"/>
<accession>A0A9P3UEK4</accession>
<evidence type="ECO:0000313" key="2">
    <source>
        <dbReference type="Proteomes" id="UP001060507"/>
    </source>
</evidence>